<accession>A0A7W4TQQ5</accession>
<comment type="caution">
    <text evidence="2">The sequence shown here is derived from an EMBL/GenBank/DDBJ whole genome shotgun (WGS) entry which is preliminary data.</text>
</comment>
<dbReference type="InterPro" id="IPR023606">
    <property type="entry name" value="CoA-Trfase_III_dom_1_sf"/>
</dbReference>
<dbReference type="Proteomes" id="UP000533269">
    <property type="component" value="Unassembled WGS sequence"/>
</dbReference>
<dbReference type="Gene3D" id="3.40.50.10540">
    <property type="entry name" value="Crotonobetainyl-coa:carnitine coa-transferase, domain 1"/>
    <property type="match status" value="1"/>
</dbReference>
<reference evidence="2 3" key="2">
    <citation type="submission" date="2020-08" db="EMBL/GenBank/DDBJ databases">
        <authorList>
            <person name="Partida-Martinez L."/>
            <person name="Huntemann M."/>
            <person name="Clum A."/>
            <person name="Wang J."/>
            <person name="Palaniappan K."/>
            <person name="Ritter S."/>
            <person name="Chen I.-M."/>
            <person name="Stamatis D."/>
            <person name="Reddy T."/>
            <person name="O'Malley R."/>
            <person name="Daum C."/>
            <person name="Shapiro N."/>
            <person name="Ivanova N."/>
            <person name="Kyrpides N."/>
            <person name="Woyke T."/>
        </authorList>
    </citation>
    <scope>NUCLEOTIDE SEQUENCE [LARGE SCALE GENOMIC DNA]</scope>
    <source>
        <strain evidence="2 3">AS2.23</strain>
    </source>
</reference>
<feature type="compositionally biased region" description="Low complexity" evidence="1">
    <location>
        <begin position="190"/>
        <end position="204"/>
    </location>
</feature>
<reference evidence="2 3" key="1">
    <citation type="submission" date="2020-08" db="EMBL/GenBank/DDBJ databases">
        <title>The Agave Microbiome: Exploring the role of microbial communities in plant adaptations to desert environments.</title>
        <authorList>
            <person name="Partida-Martinez L.P."/>
        </authorList>
    </citation>
    <scope>NUCLEOTIDE SEQUENCE [LARGE SCALE GENOMIC DNA]</scope>
    <source>
        <strain evidence="2 3">AS2.23</strain>
    </source>
</reference>
<dbReference type="PANTHER" id="PTHR48228">
    <property type="entry name" value="SUCCINYL-COA--D-CITRAMALATE COA-TRANSFERASE"/>
    <property type="match status" value="1"/>
</dbReference>
<dbReference type="RefSeq" id="WP_183392917.1">
    <property type="nucleotide sequence ID" value="NZ_JACHVY010000006.1"/>
</dbReference>
<gene>
    <name evidence="2" type="ORF">FHR75_004149</name>
</gene>
<organism evidence="2 3">
    <name type="scientific">Kineococcus radiotolerans</name>
    <dbReference type="NCBI Taxonomy" id="131568"/>
    <lineage>
        <taxon>Bacteria</taxon>
        <taxon>Bacillati</taxon>
        <taxon>Actinomycetota</taxon>
        <taxon>Actinomycetes</taxon>
        <taxon>Kineosporiales</taxon>
        <taxon>Kineosporiaceae</taxon>
        <taxon>Kineococcus</taxon>
    </lineage>
</organism>
<evidence type="ECO:0000313" key="3">
    <source>
        <dbReference type="Proteomes" id="UP000533269"/>
    </source>
</evidence>
<dbReference type="SUPFAM" id="SSF89796">
    <property type="entry name" value="CoA-transferase family III (CaiB/BaiF)"/>
    <property type="match status" value="2"/>
</dbReference>
<feature type="region of interest" description="Disordered" evidence="1">
    <location>
        <begin position="506"/>
        <end position="528"/>
    </location>
</feature>
<dbReference type="InterPro" id="IPR003673">
    <property type="entry name" value="CoA-Trfase_fam_III"/>
</dbReference>
<dbReference type="InterPro" id="IPR050509">
    <property type="entry name" value="CoA-transferase_III"/>
</dbReference>
<dbReference type="EMBL" id="JACHVY010000006">
    <property type="protein sequence ID" value="MBB2903307.1"/>
    <property type="molecule type" value="Genomic_DNA"/>
</dbReference>
<feature type="region of interest" description="Disordered" evidence="1">
    <location>
        <begin position="190"/>
        <end position="229"/>
    </location>
</feature>
<dbReference type="Pfam" id="PF02515">
    <property type="entry name" value="CoA_transf_3"/>
    <property type="match status" value="1"/>
</dbReference>
<protein>
    <submittedName>
        <fullName evidence="2">Crotonobetainyl-CoA:carnitine CoA-transferase CaiB-like acyl-CoA transferase</fullName>
    </submittedName>
</protein>
<feature type="compositionally biased region" description="Basic and acidic residues" evidence="1">
    <location>
        <begin position="383"/>
        <end position="395"/>
    </location>
</feature>
<name>A0A7W4TQQ5_KINRA</name>
<evidence type="ECO:0000256" key="1">
    <source>
        <dbReference type="SAM" id="MobiDB-lite"/>
    </source>
</evidence>
<keyword evidence="2" id="KW-0808">Transferase</keyword>
<sequence length="528" mass="56041">MSAELLHHTWQALHGNPHHLTRLRVTGQADLPSPLPVAGLAVDTVAVQLLAAAALVAPADAPERDDDPDRFGEVVVDATHVRISFRSERLLRIDGAPAGTGFASLSRFTPAADGWVRLHANYPHHATALHHALGSDPLRTIAGMGRFEVEDVVTAAGSIAAAVRTRTGWATHPAATAVAAAPVLDLHQASRSAASTTSHATSHAPGQLTRPRWQPTPRPVVGDQHSPPRPMRGLLPGLLPSLLAGLRVLDLTRVLAGPLTTRTLASYGADVLRIDHPHLPEDHATWLETGPGKRCTTLDLTHRNDRHRFQELLTGADVLVHGYRPGALARHGLNEATLAREHPHLVVASLSAWGVTGPWGNRRGFDSIVQAATGIAHLTRTVDKTGERATGDRGPGDPTSTPTAPIPHGWRPGVLPAQALDHGSGHLLAAAVPRALDLTRRHGGPWHAQLSLAGLAQRLLPDLQPTAPRMPTSQVLAHPADLQDSDQAKYLVDVPSDAGTLTLVTPPGSPAWAAGPRHTPPAATTWWR</sequence>
<feature type="region of interest" description="Disordered" evidence="1">
    <location>
        <begin position="383"/>
        <end position="408"/>
    </location>
</feature>
<evidence type="ECO:0000313" key="2">
    <source>
        <dbReference type="EMBL" id="MBB2903307.1"/>
    </source>
</evidence>
<dbReference type="GO" id="GO:0016740">
    <property type="term" value="F:transferase activity"/>
    <property type="evidence" value="ECO:0007669"/>
    <property type="project" value="UniProtKB-KW"/>
</dbReference>
<dbReference type="AlphaFoldDB" id="A0A7W4TQQ5"/>
<proteinExistence type="predicted"/>
<dbReference type="PANTHER" id="PTHR48228:SF4">
    <property type="entry name" value="BLR3030 PROTEIN"/>
    <property type="match status" value="1"/>
</dbReference>